<protein>
    <submittedName>
        <fullName evidence="2">Uncharacterized protein</fullName>
    </submittedName>
</protein>
<accession>A0ABP0J111</accession>
<evidence type="ECO:0000313" key="2">
    <source>
        <dbReference type="EMBL" id="CAK9008029.1"/>
    </source>
</evidence>
<comment type="caution">
    <text evidence="2">The sequence shown here is derived from an EMBL/GenBank/DDBJ whole genome shotgun (WGS) entry which is preliminary data.</text>
</comment>
<feature type="compositionally biased region" description="Polar residues" evidence="1">
    <location>
        <begin position="122"/>
        <end position="133"/>
    </location>
</feature>
<feature type="region of interest" description="Disordered" evidence="1">
    <location>
        <begin position="1"/>
        <end position="24"/>
    </location>
</feature>
<reference evidence="2 3" key="1">
    <citation type="submission" date="2024-02" db="EMBL/GenBank/DDBJ databases">
        <authorList>
            <person name="Chen Y."/>
            <person name="Shah S."/>
            <person name="Dougan E. K."/>
            <person name="Thang M."/>
            <person name="Chan C."/>
        </authorList>
    </citation>
    <scope>NUCLEOTIDE SEQUENCE [LARGE SCALE GENOMIC DNA]</scope>
</reference>
<dbReference type="Proteomes" id="UP001642484">
    <property type="component" value="Unassembled WGS sequence"/>
</dbReference>
<feature type="region of interest" description="Disordered" evidence="1">
    <location>
        <begin position="111"/>
        <end position="133"/>
    </location>
</feature>
<organism evidence="2 3">
    <name type="scientific">Durusdinium trenchii</name>
    <dbReference type="NCBI Taxonomy" id="1381693"/>
    <lineage>
        <taxon>Eukaryota</taxon>
        <taxon>Sar</taxon>
        <taxon>Alveolata</taxon>
        <taxon>Dinophyceae</taxon>
        <taxon>Suessiales</taxon>
        <taxon>Symbiodiniaceae</taxon>
        <taxon>Durusdinium</taxon>
    </lineage>
</organism>
<gene>
    <name evidence="2" type="ORF">CCMP2556_LOCUS9091</name>
</gene>
<sequence>MSFDFDPTNPQQQLDPNPDINDSGLQWWTNEARENAERAVIASRQADMALHVAKTASNMAIAAAGHLIRDNVLANTKMSARTYGKLLKEPDDIHWDGVLGGRDLAKTPTLEEDASLPENHVETSNPAETAPNPQDETLMAKLPEVAAAVAVLKDLPWRSPRCRRLALSGRQAHAQFL</sequence>
<evidence type="ECO:0000313" key="3">
    <source>
        <dbReference type="Proteomes" id="UP001642484"/>
    </source>
</evidence>
<dbReference type="EMBL" id="CAXAMN010004158">
    <property type="protein sequence ID" value="CAK9008029.1"/>
    <property type="molecule type" value="Genomic_DNA"/>
</dbReference>
<name>A0ABP0J111_9DINO</name>
<evidence type="ECO:0000256" key="1">
    <source>
        <dbReference type="SAM" id="MobiDB-lite"/>
    </source>
</evidence>
<keyword evidence="3" id="KW-1185">Reference proteome</keyword>
<proteinExistence type="predicted"/>